<feature type="domain" description="Beta-lactamase-related" evidence="2">
    <location>
        <begin position="71"/>
        <end position="320"/>
    </location>
</feature>
<organism evidence="3 4">
    <name type="scientific">Flaviflexus ciconiae</name>
    <dbReference type="NCBI Taxonomy" id="2496867"/>
    <lineage>
        <taxon>Bacteria</taxon>
        <taxon>Bacillati</taxon>
        <taxon>Actinomycetota</taxon>
        <taxon>Actinomycetes</taxon>
        <taxon>Actinomycetales</taxon>
        <taxon>Actinomycetaceae</taxon>
        <taxon>Flaviflexus</taxon>
    </lineage>
</organism>
<evidence type="ECO:0000256" key="1">
    <source>
        <dbReference type="SAM" id="SignalP"/>
    </source>
</evidence>
<dbReference type="GO" id="GO:0016787">
    <property type="term" value="F:hydrolase activity"/>
    <property type="evidence" value="ECO:0007669"/>
    <property type="project" value="UniProtKB-KW"/>
</dbReference>
<evidence type="ECO:0000259" key="2">
    <source>
        <dbReference type="Pfam" id="PF00144"/>
    </source>
</evidence>
<reference evidence="3 4" key="1">
    <citation type="submission" date="2018-12" db="EMBL/GenBank/DDBJ databases">
        <title>Complete genome sequence of Flaviflexus sp. H23T48.</title>
        <authorList>
            <person name="Bae J.-W."/>
            <person name="Lee J.-Y."/>
        </authorList>
    </citation>
    <scope>NUCLEOTIDE SEQUENCE [LARGE SCALE GENOMIC DNA]</scope>
    <source>
        <strain evidence="3 4">H23T48</strain>
    </source>
</reference>
<dbReference type="AlphaFoldDB" id="A0A3S9Q0D5"/>
<dbReference type="KEGG" id="flh:EJ997_12610"/>
<name>A0A3S9Q0D5_9ACTO</name>
<keyword evidence="4" id="KW-1185">Reference proteome</keyword>
<dbReference type="Pfam" id="PF00144">
    <property type="entry name" value="Beta-lactamase"/>
    <property type="match status" value="1"/>
</dbReference>
<dbReference type="EMBL" id="CP034593">
    <property type="protein sequence ID" value="AZQ78051.1"/>
    <property type="molecule type" value="Genomic_DNA"/>
</dbReference>
<sequence length="336" mass="38286">MCIASRSVILLGMVAGISPYARSAMDTQQFDGLVDLFEKATDGEGNKLNMHYLLVKQADREFFHAFGGRTEPSDIRSLSKTVMALVLGTIVESRDDFTEETPVWPILESLCTLTNEENREKLERVKIKHLMNHTIGYDKVLMMRGDIGHLDPSEYIDYIVNAPIVHEPGKHYLYSNAGFYLLSVVLQELLGEDLEDYVQRVLFNPLEITDYSWERYGKYLAGATRLWLHPHDLLKIGDVLLYEGAGIVSPKWIERMKQFTEFTPEQDTPTNPLFRRWAYGSSLWLGKKNEIFFGHGTDGQSLVIVPDREAVVITTAHQVDVVRLEELVDKAVALLY</sequence>
<keyword evidence="1" id="KW-0732">Signal</keyword>
<dbReference type="PANTHER" id="PTHR43283">
    <property type="entry name" value="BETA-LACTAMASE-RELATED"/>
    <property type="match status" value="1"/>
</dbReference>
<dbReference type="OrthoDB" id="9773047at2"/>
<proteinExistence type="predicted"/>
<feature type="chain" id="PRO_5039246704" evidence="1">
    <location>
        <begin position="24"/>
        <end position="336"/>
    </location>
</feature>
<dbReference type="InterPro" id="IPR001466">
    <property type="entry name" value="Beta-lactam-related"/>
</dbReference>
<protein>
    <submittedName>
        <fullName evidence="3">Class A beta-lactamase-related serine hydrolase</fullName>
    </submittedName>
</protein>
<accession>A0A3S9Q0D5</accession>
<evidence type="ECO:0000313" key="4">
    <source>
        <dbReference type="Proteomes" id="UP000280344"/>
    </source>
</evidence>
<dbReference type="SUPFAM" id="SSF56601">
    <property type="entry name" value="beta-lactamase/transpeptidase-like"/>
    <property type="match status" value="1"/>
</dbReference>
<dbReference type="Gene3D" id="3.40.710.10">
    <property type="entry name" value="DD-peptidase/beta-lactamase superfamily"/>
    <property type="match status" value="1"/>
</dbReference>
<dbReference type="InterPro" id="IPR050789">
    <property type="entry name" value="Diverse_Enzym_Activities"/>
</dbReference>
<feature type="signal peptide" evidence="1">
    <location>
        <begin position="1"/>
        <end position="23"/>
    </location>
</feature>
<dbReference type="InterPro" id="IPR012338">
    <property type="entry name" value="Beta-lactam/transpept-like"/>
</dbReference>
<evidence type="ECO:0000313" key="3">
    <source>
        <dbReference type="EMBL" id="AZQ78051.1"/>
    </source>
</evidence>
<gene>
    <name evidence="3" type="ORF">EJ997_12610</name>
</gene>
<dbReference type="Proteomes" id="UP000280344">
    <property type="component" value="Chromosome"/>
</dbReference>
<keyword evidence="3" id="KW-0378">Hydrolase</keyword>
<dbReference type="PANTHER" id="PTHR43283:SF7">
    <property type="entry name" value="BETA-LACTAMASE-RELATED DOMAIN-CONTAINING PROTEIN"/>
    <property type="match status" value="1"/>
</dbReference>